<gene>
    <name evidence="1" type="ORF">ABID21_001352</name>
</gene>
<comment type="caution">
    <text evidence="1">The sequence shown here is derived from an EMBL/GenBank/DDBJ whole genome shotgun (WGS) entry which is preliminary data.</text>
</comment>
<accession>A0ABV2H3X2</accession>
<name>A0ABV2H3X2_9HYPH</name>
<keyword evidence="2" id="KW-1185">Reference proteome</keyword>
<evidence type="ECO:0000313" key="2">
    <source>
        <dbReference type="Proteomes" id="UP001549031"/>
    </source>
</evidence>
<proteinExistence type="predicted"/>
<protein>
    <submittedName>
        <fullName evidence="1">Uncharacterized protein</fullName>
    </submittedName>
</protein>
<organism evidence="1 2">
    <name type="scientific">Pseudorhizobium tarimense</name>
    <dbReference type="NCBI Taxonomy" id="1079109"/>
    <lineage>
        <taxon>Bacteria</taxon>
        <taxon>Pseudomonadati</taxon>
        <taxon>Pseudomonadota</taxon>
        <taxon>Alphaproteobacteria</taxon>
        <taxon>Hyphomicrobiales</taxon>
        <taxon>Rhizobiaceae</taxon>
        <taxon>Rhizobium/Agrobacterium group</taxon>
        <taxon>Pseudorhizobium</taxon>
    </lineage>
</organism>
<dbReference type="EMBL" id="JBEPLJ010000004">
    <property type="protein sequence ID" value="MET3585250.1"/>
    <property type="molecule type" value="Genomic_DNA"/>
</dbReference>
<reference evidence="1 2" key="1">
    <citation type="submission" date="2024-06" db="EMBL/GenBank/DDBJ databases">
        <title>Genomic Encyclopedia of Type Strains, Phase IV (KMG-IV): sequencing the most valuable type-strain genomes for metagenomic binning, comparative biology and taxonomic classification.</title>
        <authorList>
            <person name="Goeker M."/>
        </authorList>
    </citation>
    <scope>NUCLEOTIDE SEQUENCE [LARGE SCALE GENOMIC DNA]</scope>
    <source>
        <strain evidence="1 2">DSM 105042</strain>
    </source>
</reference>
<sequence length="141" mass="15745">MSRQVNRDLRDKAMDHIDHALGRPVDPLVVSHRNRFAVDPDSKTAKEYEASPFWSRNGKGAPGGMAFYHVTAERRQALKQHLKEIGDQHRIYAATYLGQTQTVVAISAAKAKYSLLLEVSDCFCDLPFGKFSRAATVRKAA</sequence>
<dbReference type="RefSeq" id="WP_247243071.1">
    <property type="nucleotide sequence ID" value="NZ_JALJRA010000004.1"/>
</dbReference>
<evidence type="ECO:0000313" key="1">
    <source>
        <dbReference type="EMBL" id="MET3585250.1"/>
    </source>
</evidence>
<dbReference type="Proteomes" id="UP001549031">
    <property type="component" value="Unassembled WGS sequence"/>
</dbReference>